<organism evidence="1 2">
    <name type="scientific">Arthrobacter gengyunqii</name>
    <dbReference type="NCBI Taxonomy" id="2886940"/>
    <lineage>
        <taxon>Bacteria</taxon>
        <taxon>Bacillati</taxon>
        <taxon>Actinomycetota</taxon>
        <taxon>Actinomycetes</taxon>
        <taxon>Micrococcales</taxon>
        <taxon>Micrococcaceae</taxon>
        <taxon>Arthrobacter</taxon>
    </lineage>
</organism>
<dbReference type="EMBL" id="JAJFZP010000004">
    <property type="protein sequence ID" value="MCC3268131.1"/>
    <property type="molecule type" value="Genomic_DNA"/>
</dbReference>
<gene>
    <name evidence="1" type="ORF">LJ751_01985</name>
</gene>
<protein>
    <submittedName>
        <fullName evidence="1">Uncharacterized protein</fullName>
    </submittedName>
</protein>
<dbReference type="AlphaFoldDB" id="A0A9X1LYZ4"/>
<accession>A0A9X1LYZ4</accession>
<comment type="caution">
    <text evidence="1">The sequence shown here is derived from an EMBL/GenBank/DDBJ whole genome shotgun (WGS) entry which is preliminary data.</text>
</comment>
<sequence length="110" mass="11673">MEGCERTLAQVEDSDAREAALSTLRHRLMDAQWACSGGSGTVVRALDELWQNMLLQSEATETRIGNAVGGVRQAVNVIAEADRVMAGTAGSSLAAALPGVRGETFLRRTN</sequence>
<dbReference type="RefSeq" id="WP_227906620.1">
    <property type="nucleotide sequence ID" value="NZ_CP095461.1"/>
</dbReference>
<reference evidence="1" key="1">
    <citation type="submission" date="2021-10" db="EMBL/GenBank/DDBJ databases">
        <title>Novel species in genus Arthrobacter.</title>
        <authorList>
            <person name="Liu Y."/>
        </authorList>
    </citation>
    <scope>NUCLEOTIDE SEQUENCE</scope>
    <source>
        <strain evidence="1">Zg-Y809</strain>
    </source>
</reference>
<name>A0A9X1LYZ4_9MICC</name>
<evidence type="ECO:0000313" key="1">
    <source>
        <dbReference type="EMBL" id="MCC3268131.1"/>
    </source>
</evidence>
<proteinExistence type="predicted"/>
<dbReference type="Proteomes" id="UP001139264">
    <property type="component" value="Unassembled WGS sequence"/>
</dbReference>
<evidence type="ECO:0000313" key="2">
    <source>
        <dbReference type="Proteomes" id="UP001139264"/>
    </source>
</evidence>